<comment type="caution">
    <text evidence="10">The sequence shown here is derived from an EMBL/GenBank/DDBJ whole genome shotgun (WGS) entry which is preliminary data.</text>
</comment>
<dbReference type="InterPro" id="IPR029787">
    <property type="entry name" value="Nucleotide_cyclase"/>
</dbReference>
<dbReference type="PROSITE" id="PS50887">
    <property type="entry name" value="GGDEF"/>
    <property type="match status" value="1"/>
</dbReference>
<comment type="subcellular location">
    <subcellularLocation>
        <location evidence="1">Membrane</location>
    </subcellularLocation>
</comment>
<evidence type="ECO:0000259" key="8">
    <source>
        <dbReference type="PROSITE" id="PS50839"/>
    </source>
</evidence>
<gene>
    <name evidence="10" type="ORF">GCM10023333_04050</name>
</gene>
<feature type="transmembrane region" description="Helical" evidence="7">
    <location>
        <begin position="300"/>
        <end position="324"/>
    </location>
</feature>
<evidence type="ECO:0000256" key="7">
    <source>
        <dbReference type="SAM" id="Phobius"/>
    </source>
</evidence>
<dbReference type="PANTHER" id="PTHR45138">
    <property type="entry name" value="REGULATORY COMPONENTS OF SENSORY TRANSDUCTION SYSTEM"/>
    <property type="match status" value="1"/>
</dbReference>
<evidence type="ECO:0000313" key="10">
    <source>
        <dbReference type="EMBL" id="GAA4874355.1"/>
    </source>
</evidence>
<keyword evidence="11" id="KW-1185">Reference proteome</keyword>
<dbReference type="InterPro" id="IPR042240">
    <property type="entry name" value="CHASE_sf"/>
</dbReference>
<dbReference type="SUPFAM" id="SSF55073">
    <property type="entry name" value="Nucleotide cyclase"/>
    <property type="match status" value="1"/>
</dbReference>
<dbReference type="InterPro" id="IPR050469">
    <property type="entry name" value="Diguanylate_Cyclase"/>
</dbReference>
<proteinExistence type="predicted"/>
<dbReference type="InterPro" id="IPR043128">
    <property type="entry name" value="Rev_trsase/Diguanyl_cyclase"/>
</dbReference>
<dbReference type="SMART" id="SM00267">
    <property type="entry name" value="GGDEF"/>
    <property type="match status" value="1"/>
</dbReference>
<keyword evidence="5 7" id="KW-0472">Membrane</keyword>
<dbReference type="PANTHER" id="PTHR45138:SF9">
    <property type="entry name" value="DIGUANYLATE CYCLASE DGCM-RELATED"/>
    <property type="match status" value="1"/>
</dbReference>
<dbReference type="PROSITE" id="PS50839">
    <property type="entry name" value="CHASE"/>
    <property type="match status" value="1"/>
</dbReference>
<evidence type="ECO:0000256" key="2">
    <source>
        <dbReference type="ARBA" id="ARBA00012528"/>
    </source>
</evidence>
<accession>A0ABP9EGR3</accession>
<dbReference type="Gene3D" id="3.30.450.350">
    <property type="entry name" value="CHASE domain"/>
    <property type="match status" value="1"/>
</dbReference>
<dbReference type="SMART" id="SM01079">
    <property type="entry name" value="CHASE"/>
    <property type="match status" value="1"/>
</dbReference>
<dbReference type="NCBIfam" id="TIGR00254">
    <property type="entry name" value="GGDEF"/>
    <property type="match status" value="1"/>
</dbReference>
<organism evidence="10 11">
    <name type="scientific">Ferrimonas pelagia</name>
    <dbReference type="NCBI Taxonomy" id="1177826"/>
    <lineage>
        <taxon>Bacteria</taxon>
        <taxon>Pseudomonadati</taxon>
        <taxon>Pseudomonadota</taxon>
        <taxon>Gammaproteobacteria</taxon>
        <taxon>Alteromonadales</taxon>
        <taxon>Ferrimonadaceae</taxon>
        <taxon>Ferrimonas</taxon>
    </lineage>
</organism>
<evidence type="ECO:0000259" key="9">
    <source>
        <dbReference type="PROSITE" id="PS50887"/>
    </source>
</evidence>
<dbReference type="Pfam" id="PF00990">
    <property type="entry name" value="GGDEF"/>
    <property type="match status" value="1"/>
</dbReference>
<dbReference type="Pfam" id="PF03924">
    <property type="entry name" value="CHASE"/>
    <property type="match status" value="1"/>
</dbReference>
<evidence type="ECO:0000256" key="3">
    <source>
        <dbReference type="ARBA" id="ARBA00022692"/>
    </source>
</evidence>
<sequence length="529" mass="59899">MQRLLVFLFSVIAGCALFLSLAHRLYQQDRQVLEDELRHNVEIQADVVRWRIRSSFDTLHQLSVLFLGSESVSRDEFAAASEGILARNREIKALEWVPKIAHAQREQMERDWHDRQPGFTFTERHSGGMITARPRSWYYPVYFVEPMVTNEKAFGFDLGSEPSRFASLTRARDSGEMVASPPIALVQDKEPQKAVLVLLPIYRQLPNTLKRRQEFLQGFVTGVFRIEDMLRSGFFSREQSLIDYQLIDDSGNVDVLMTVGEFSDEMASHAVNIMIDNVGGRHWRLQARPQRHYYTQQMSYLPFFLGAGGCLATLLIAFSVFQLLRRNQAIARLVQERTEELDVANQKLVRLSLTDGLTEVANRRQFDLWLEQEWKAGARSGKPLCLMLLDVDHFKAYNDNYGHRAGDQTLRNIAKALHKRLNRPRDMLARYGGEEFAVILPESSENPAVLGRGLCEAVMAEQIKHEFGGDVGVVTVSIGVATLVPGGKGEAKHLVELADQALYRAKADGRNQVVCYGGRPAIQPLDQPA</sequence>
<dbReference type="RefSeq" id="WP_345332870.1">
    <property type="nucleotide sequence ID" value="NZ_BAABJZ010000006.1"/>
</dbReference>
<dbReference type="InterPro" id="IPR000160">
    <property type="entry name" value="GGDEF_dom"/>
</dbReference>
<keyword evidence="4 7" id="KW-1133">Transmembrane helix</keyword>
<dbReference type="InterPro" id="IPR006189">
    <property type="entry name" value="CHASE_dom"/>
</dbReference>
<evidence type="ECO:0000256" key="4">
    <source>
        <dbReference type="ARBA" id="ARBA00022989"/>
    </source>
</evidence>
<feature type="domain" description="GGDEF" evidence="9">
    <location>
        <begin position="382"/>
        <end position="518"/>
    </location>
</feature>
<dbReference type="CDD" id="cd01949">
    <property type="entry name" value="GGDEF"/>
    <property type="match status" value="1"/>
</dbReference>
<evidence type="ECO:0000256" key="1">
    <source>
        <dbReference type="ARBA" id="ARBA00004370"/>
    </source>
</evidence>
<feature type="domain" description="CHASE" evidence="8">
    <location>
        <begin position="68"/>
        <end position="230"/>
    </location>
</feature>
<reference evidence="11" key="1">
    <citation type="journal article" date="2019" name="Int. J. Syst. Evol. Microbiol.">
        <title>The Global Catalogue of Microorganisms (GCM) 10K type strain sequencing project: providing services to taxonomists for standard genome sequencing and annotation.</title>
        <authorList>
            <consortium name="The Broad Institute Genomics Platform"/>
            <consortium name="The Broad Institute Genome Sequencing Center for Infectious Disease"/>
            <person name="Wu L."/>
            <person name="Ma J."/>
        </authorList>
    </citation>
    <scope>NUCLEOTIDE SEQUENCE [LARGE SCALE GENOMIC DNA]</scope>
    <source>
        <strain evidence="11">JCM 18401</strain>
    </source>
</reference>
<evidence type="ECO:0000256" key="6">
    <source>
        <dbReference type="ARBA" id="ARBA00034247"/>
    </source>
</evidence>
<protein>
    <recommendedName>
        <fullName evidence="2">diguanylate cyclase</fullName>
        <ecNumber evidence="2">2.7.7.65</ecNumber>
    </recommendedName>
</protein>
<evidence type="ECO:0000256" key="5">
    <source>
        <dbReference type="ARBA" id="ARBA00023136"/>
    </source>
</evidence>
<keyword evidence="3 7" id="KW-0812">Transmembrane</keyword>
<dbReference type="EC" id="2.7.7.65" evidence="2"/>
<dbReference type="Gene3D" id="3.30.70.270">
    <property type="match status" value="1"/>
</dbReference>
<name>A0ABP9EGR3_9GAMM</name>
<dbReference type="EMBL" id="BAABJZ010000006">
    <property type="protein sequence ID" value="GAA4874355.1"/>
    <property type="molecule type" value="Genomic_DNA"/>
</dbReference>
<dbReference type="PROSITE" id="PS51257">
    <property type="entry name" value="PROKAR_LIPOPROTEIN"/>
    <property type="match status" value="1"/>
</dbReference>
<evidence type="ECO:0000313" key="11">
    <source>
        <dbReference type="Proteomes" id="UP001499988"/>
    </source>
</evidence>
<comment type="catalytic activity">
    <reaction evidence="6">
        <text>2 GTP = 3',3'-c-di-GMP + 2 diphosphate</text>
        <dbReference type="Rhea" id="RHEA:24898"/>
        <dbReference type="ChEBI" id="CHEBI:33019"/>
        <dbReference type="ChEBI" id="CHEBI:37565"/>
        <dbReference type="ChEBI" id="CHEBI:58805"/>
        <dbReference type="EC" id="2.7.7.65"/>
    </reaction>
</comment>
<dbReference type="Proteomes" id="UP001499988">
    <property type="component" value="Unassembled WGS sequence"/>
</dbReference>